<gene>
    <name evidence="7" type="ORF">WJU22_16330</name>
</gene>
<dbReference type="InterPro" id="IPR014284">
    <property type="entry name" value="RNA_pol_sigma-70_dom"/>
</dbReference>
<dbReference type="RefSeq" id="WP_341839244.1">
    <property type="nucleotide sequence ID" value="NZ_CP149792.1"/>
</dbReference>
<accession>A0ABZ2YYP4</accession>
<dbReference type="InterPro" id="IPR013249">
    <property type="entry name" value="RNA_pol_sigma70_r4_t2"/>
</dbReference>
<dbReference type="SUPFAM" id="SSF88659">
    <property type="entry name" value="Sigma3 and sigma4 domains of RNA polymerase sigma factors"/>
    <property type="match status" value="1"/>
</dbReference>
<dbReference type="PANTHER" id="PTHR43133:SF45">
    <property type="entry name" value="RNA POLYMERASE ECF-TYPE SIGMA FACTOR"/>
    <property type="match status" value="1"/>
</dbReference>
<dbReference type="InterPro" id="IPR013324">
    <property type="entry name" value="RNA_pol_sigma_r3/r4-like"/>
</dbReference>
<dbReference type="InterPro" id="IPR036388">
    <property type="entry name" value="WH-like_DNA-bd_sf"/>
</dbReference>
<dbReference type="Proteomes" id="UP001449657">
    <property type="component" value="Chromosome"/>
</dbReference>
<dbReference type="NCBIfam" id="TIGR02937">
    <property type="entry name" value="sigma70-ECF"/>
    <property type="match status" value="1"/>
</dbReference>
<organism evidence="7 8">
    <name type="scientific">Chitinophaga caseinilytica</name>
    <dbReference type="NCBI Taxonomy" id="2267521"/>
    <lineage>
        <taxon>Bacteria</taxon>
        <taxon>Pseudomonadati</taxon>
        <taxon>Bacteroidota</taxon>
        <taxon>Chitinophagia</taxon>
        <taxon>Chitinophagales</taxon>
        <taxon>Chitinophagaceae</taxon>
        <taxon>Chitinophaga</taxon>
    </lineage>
</organism>
<dbReference type="Pfam" id="PF04542">
    <property type="entry name" value="Sigma70_r2"/>
    <property type="match status" value="1"/>
</dbReference>
<dbReference type="InterPro" id="IPR039425">
    <property type="entry name" value="RNA_pol_sigma-70-like"/>
</dbReference>
<reference evidence="7 8" key="1">
    <citation type="submission" date="2024-03" db="EMBL/GenBank/DDBJ databases">
        <title>Chitinophaga caseinilytica sp. nov., a casein hydrolysing bacterium isolated from forest soil.</title>
        <authorList>
            <person name="Lee D.S."/>
            <person name="Han D.M."/>
            <person name="Baek J.H."/>
            <person name="Choi D.G."/>
            <person name="Jeon J.H."/>
            <person name="Jeon C.O."/>
        </authorList>
    </citation>
    <scope>NUCLEOTIDE SEQUENCE [LARGE SCALE GENOMIC DNA]</scope>
    <source>
        <strain evidence="7 8">KACC 19118</strain>
    </source>
</reference>
<keyword evidence="3" id="KW-0731">Sigma factor</keyword>
<dbReference type="Pfam" id="PF08281">
    <property type="entry name" value="Sigma70_r4_2"/>
    <property type="match status" value="1"/>
</dbReference>
<comment type="similarity">
    <text evidence="1">Belongs to the sigma-70 factor family. ECF subfamily.</text>
</comment>
<keyword evidence="2" id="KW-0805">Transcription regulation</keyword>
<dbReference type="Gene3D" id="1.10.10.10">
    <property type="entry name" value="Winged helix-like DNA-binding domain superfamily/Winged helix DNA-binding domain"/>
    <property type="match status" value="1"/>
</dbReference>
<dbReference type="EMBL" id="CP150096">
    <property type="protein sequence ID" value="WZN44463.1"/>
    <property type="molecule type" value="Genomic_DNA"/>
</dbReference>
<dbReference type="Gene3D" id="1.10.1740.10">
    <property type="match status" value="1"/>
</dbReference>
<dbReference type="CDD" id="cd06171">
    <property type="entry name" value="Sigma70_r4"/>
    <property type="match status" value="1"/>
</dbReference>
<dbReference type="PANTHER" id="PTHR43133">
    <property type="entry name" value="RNA POLYMERASE ECF-TYPE SIGMA FACTO"/>
    <property type="match status" value="1"/>
</dbReference>
<dbReference type="InterPro" id="IPR013325">
    <property type="entry name" value="RNA_pol_sigma_r2"/>
</dbReference>
<feature type="domain" description="RNA polymerase sigma factor 70 region 4 type 2" evidence="6">
    <location>
        <begin position="94"/>
        <end position="145"/>
    </location>
</feature>
<name>A0ABZ2YYP4_9BACT</name>
<proteinExistence type="inferred from homology"/>
<protein>
    <submittedName>
        <fullName evidence="7">RNA polymerase sigma factor</fullName>
    </submittedName>
</protein>
<sequence>MDESRFLEELTKHEAILHKICRLYRNTPQDREDLFQEMVYQLWRASPKFEGRSGFGTWMYKVALGTALVHFRERRPEVEFREVLPEVAENQDEDRLAEMLSVLTPAEKALMVLYLEGLSYAEMAGIMGISESNAGARLSRARQKIRQHFNPDTWKKH</sequence>
<evidence type="ECO:0000259" key="6">
    <source>
        <dbReference type="Pfam" id="PF08281"/>
    </source>
</evidence>
<evidence type="ECO:0000313" key="8">
    <source>
        <dbReference type="Proteomes" id="UP001449657"/>
    </source>
</evidence>
<evidence type="ECO:0000256" key="4">
    <source>
        <dbReference type="ARBA" id="ARBA00023163"/>
    </source>
</evidence>
<dbReference type="SUPFAM" id="SSF88946">
    <property type="entry name" value="Sigma2 domain of RNA polymerase sigma factors"/>
    <property type="match status" value="1"/>
</dbReference>
<feature type="domain" description="RNA polymerase sigma-70 region 2" evidence="5">
    <location>
        <begin position="12"/>
        <end position="75"/>
    </location>
</feature>
<dbReference type="InterPro" id="IPR007627">
    <property type="entry name" value="RNA_pol_sigma70_r2"/>
</dbReference>
<keyword evidence="4" id="KW-0804">Transcription</keyword>
<keyword evidence="8" id="KW-1185">Reference proteome</keyword>
<evidence type="ECO:0000313" key="7">
    <source>
        <dbReference type="EMBL" id="WZN44463.1"/>
    </source>
</evidence>
<evidence type="ECO:0000256" key="3">
    <source>
        <dbReference type="ARBA" id="ARBA00023082"/>
    </source>
</evidence>
<evidence type="ECO:0000256" key="1">
    <source>
        <dbReference type="ARBA" id="ARBA00010641"/>
    </source>
</evidence>
<evidence type="ECO:0000256" key="2">
    <source>
        <dbReference type="ARBA" id="ARBA00023015"/>
    </source>
</evidence>
<evidence type="ECO:0000259" key="5">
    <source>
        <dbReference type="Pfam" id="PF04542"/>
    </source>
</evidence>